<dbReference type="Gene3D" id="2.60.40.10">
    <property type="entry name" value="Immunoglobulins"/>
    <property type="match status" value="2"/>
</dbReference>
<reference evidence="12 13" key="1">
    <citation type="journal article" date="2019" name="Sci. Data">
        <title>Hybrid genome assembly and annotation of Danionella translucida.</title>
        <authorList>
            <person name="Kadobianskyi M."/>
            <person name="Schulze L."/>
            <person name="Schuelke M."/>
            <person name="Judkewitz B."/>
        </authorList>
    </citation>
    <scope>NUCLEOTIDE SEQUENCE [LARGE SCALE GENOMIC DNA]</scope>
    <source>
        <strain evidence="12 13">Bolton</strain>
    </source>
</reference>
<evidence type="ECO:0000256" key="6">
    <source>
        <dbReference type="ARBA" id="ARBA00023157"/>
    </source>
</evidence>
<name>A0A553RJZ2_9TELE</name>
<dbReference type="InterPro" id="IPR007110">
    <property type="entry name" value="Ig-like_dom"/>
</dbReference>
<feature type="transmembrane region" description="Helical" evidence="9">
    <location>
        <begin position="240"/>
        <end position="258"/>
    </location>
</feature>
<dbReference type="InterPro" id="IPR013783">
    <property type="entry name" value="Ig-like_fold"/>
</dbReference>
<evidence type="ECO:0000259" key="11">
    <source>
        <dbReference type="PROSITE" id="PS50835"/>
    </source>
</evidence>
<keyword evidence="7" id="KW-0325">Glycoprotein</keyword>
<dbReference type="AlphaFoldDB" id="A0A553RJZ2"/>
<dbReference type="GO" id="GO:0043025">
    <property type="term" value="C:neuronal cell body"/>
    <property type="evidence" value="ECO:0007669"/>
    <property type="project" value="TreeGrafter"/>
</dbReference>
<keyword evidence="5 9" id="KW-0472">Membrane</keyword>
<dbReference type="SUPFAM" id="SSF48726">
    <property type="entry name" value="Immunoglobulin"/>
    <property type="match status" value="2"/>
</dbReference>
<dbReference type="PROSITE" id="PS50835">
    <property type="entry name" value="IG_LIKE"/>
    <property type="match status" value="1"/>
</dbReference>
<dbReference type="InterPro" id="IPR013106">
    <property type="entry name" value="Ig_V-set"/>
</dbReference>
<evidence type="ECO:0000256" key="5">
    <source>
        <dbReference type="ARBA" id="ARBA00023136"/>
    </source>
</evidence>
<dbReference type="InterPro" id="IPR047164">
    <property type="entry name" value="OX2G-like"/>
</dbReference>
<keyword evidence="8" id="KW-0393">Immunoglobulin domain</keyword>
<dbReference type="PANTHER" id="PTHR46841">
    <property type="entry name" value="OX-2 MEMBRANE GLYCOPROTEIN"/>
    <property type="match status" value="1"/>
</dbReference>
<keyword evidence="3 10" id="KW-0732">Signal</keyword>
<evidence type="ECO:0000256" key="7">
    <source>
        <dbReference type="ARBA" id="ARBA00023180"/>
    </source>
</evidence>
<evidence type="ECO:0000256" key="3">
    <source>
        <dbReference type="ARBA" id="ARBA00022729"/>
    </source>
</evidence>
<protein>
    <recommendedName>
        <fullName evidence="11">Ig-like domain-containing protein</fullName>
    </recommendedName>
</protein>
<evidence type="ECO:0000256" key="1">
    <source>
        <dbReference type="ARBA" id="ARBA00004167"/>
    </source>
</evidence>
<evidence type="ECO:0000256" key="9">
    <source>
        <dbReference type="SAM" id="Phobius"/>
    </source>
</evidence>
<evidence type="ECO:0000256" key="2">
    <source>
        <dbReference type="ARBA" id="ARBA00022692"/>
    </source>
</evidence>
<dbReference type="Pfam" id="PF07686">
    <property type="entry name" value="V-set"/>
    <property type="match status" value="1"/>
</dbReference>
<sequence length="273" mass="30257">MLLPLLLLLLLCLLREGNLSDIVAEGQTTVVFAQDVSLSCTLLSSSGVKQVTWQRVRGQDVQTVATYSENFKDYVDEKFAGKITLNASLNSTSIKIKNTMFDDEACYICSFNLYPAGPKRETLCLTVKGISEVTATMIPDTSSDPGFVVVSCSATGKPSPTLQWRSGVQELEVFTTNYTTGLNRDGSSTVSRSLSLPRVQFQGKHLECVAQSDDQEKTDLIVVPEEKIIENSVTFRHHRILVLVMVFTSFLIIVIYLHTKFNAKKHHRPACAK</sequence>
<evidence type="ECO:0000313" key="13">
    <source>
        <dbReference type="Proteomes" id="UP000316079"/>
    </source>
</evidence>
<dbReference type="STRING" id="623744.A0A553RJZ2"/>
<dbReference type="GO" id="GO:0034113">
    <property type="term" value="P:heterotypic cell-cell adhesion"/>
    <property type="evidence" value="ECO:0007669"/>
    <property type="project" value="TreeGrafter"/>
</dbReference>
<accession>A0A553RJZ2</accession>
<evidence type="ECO:0000256" key="10">
    <source>
        <dbReference type="SAM" id="SignalP"/>
    </source>
</evidence>
<keyword evidence="13" id="KW-1185">Reference proteome</keyword>
<evidence type="ECO:0000256" key="4">
    <source>
        <dbReference type="ARBA" id="ARBA00022989"/>
    </source>
</evidence>
<dbReference type="InterPro" id="IPR036179">
    <property type="entry name" value="Ig-like_dom_sf"/>
</dbReference>
<evidence type="ECO:0000313" key="12">
    <source>
        <dbReference type="EMBL" id="TRZ02505.1"/>
    </source>
</evidence>
<dbReference type="GO" id="GO:0016020">
    <property type="term" value="C:membrane"/>
    <property type="evidence" value="ECO:0007669"/>
    <property type="project" value="UniProtKB-SubCell"/>
</dbReference>
<dbReference type="GO" id="GO:0150079">
    <property type="term" value="P:negative regulation of neuroinflammatory response"/>
    <property type="evidence" value="ECO:0007669"/>
    <property type="project" value="TreeGrafter"/>
</dbReference>
<keyword evidence="2 9" id="KW-0812">Transmembrane</keyword>
<dbReference type="EMBL" id="SRMA01023926">
    <property type="protein sequence ID" value="TRZ02505.1"/>
    <property type="molecule type" value="Genomic_DNA"/>
</dbReference>
<keyword evidence="6" id="KW-1015">Disulfide bond</keyword>
<proteinExistence type="predicted"/>
<dbReference type="SMART" id="SM00406">
    <property type="entry name" value="IGv"/>
    <property type="match status" value="1"/>
</dbReference>
<dbReference type="SMART" id="SM00409">
    <property type="entry name" value="IG"/>
    <property type="match status" value="2"/>
</dbReference>
<dbReference type="OrthoDB" id="9422141at2759"/>
<feature type="chain" id="PRO_5021954270" description="Ig-like domain-containing protein" evidence="10">
    <location>
        <begin position="20"/>
        <end position="273"/>
    </location>
</feature>
<organism evidence="12 13">
    <name type="scientific">Danionella cerebrum</name>
    <dbReference type="NCBI Taxonomy" id="2873325"/>
    <lineage>
        <taxon>Eukaryota</taxon>
        <taxon>Metazoa</taxon>
        <taxon>Chordata</taxon>
        <taxon>Craniata</taxon>
        <taxon>Vertebrata</taxon>
        <taxon>Euteleostomi</taxon>
        <taxon>Actinopterygii</taxon>
        <taxon>Neopterygii</taxon>
        <taxon>Teleostei</taxon>
        <taxon>Ostariophysi</taxon>
        <taxon>Cypriniformes</taxon>
        <taxon>Danionidae</taxon>
        <taxon>Danioninae</taxon>
        <taxon>Danionella</taxon>
    </lineage>
</organism>
<dbReference type="GO" id="GO:0098632">
    <property type="term" value="F:cell-cell adhesion mediator activity"/>
    <property type="evidence" value="ECO:0007669"/>
    <property type="project" value="InterPro"/>
</dbReference>
<dbReference type="GO" id="GO:0030424">
    <property type="term" value="C:axon"/>
    <property type="evidence" value="ECO:0007669"/>
    <property type="project" value="TreeGrafter"/>
</dbReference>
<dbReference type="InterPro" id="IPR013162">
    <property type="entry name" value="CD80_C2-set"/>
</dbReference>
<feature type="domain" description="Ig-like" evidence="11">
    <location>
        <begin position="4"/>
        <end position="126"/>
    </location>
</feature>
<dbReference type="GO" id="GO:0009986">
    <property type="term" value="C:cell surface"/>
    <property type="evidence" value="ECO:0007669"/>
    <property type="project" value="TreeGrafter"/>
</dbReference>
<dbReference type="Proteomes" id="UP000316079">
    <property type="component" value="Unassembled WGS sequence"/>
</dbReference>
<dbReference type="PANTHER" id="PTHR46841:SF7">
    <property type="entry name" value="IG-LIKE DOMAIN-CONTAINING PROTEIN"/>
    <property type="match status" value="1"/>
</dbReference>
<feature type="signal peptide" evidence="10">
    <location>
        <begin position="1"/>
        <end position="19"/>
    </location>
</feature>
<evidence type="ECO:0000256" key="8">
    <source>
        <dbReference type="ARBA" id="ARBA00023319"/>
    </source>
</evidence>
<dbReference type="InterPro" id="IPR003599">
    <property type="entry name" value="Ig_sub"/>
</dbReference>
<comment type="caution">
    <text evidence="12">The sequence shown here is derived from an EMBL/GenBank/DDBJ whole genome shotgun (WGS) entry which is preliminary data.</text>
</comment>
<dbReference type="Pfam" id="PF08205">
    <property type="entry name" value="C2-set_2"/>
    <property type="match status" value="1"/>
</dbReference>
<comment type="subcellular location">
    <subcellularLocation>
        <location evidence="1">Membrane</location>
        <topology evidence="1">Single-pass membrane protein</topology>
    </subcellularLocation>
</comment>
<gene>
    <name evidence="12" type="ORF">DNTS_000082</name>
</gene>
<keyword evidence="4 9" id="KW-1133">Transmembrane helix</keyword>